<gene>
    <name evidence="2" type="ORF">XA68_16093</name>
</gene>
<name>A0A2A9P793_OPHUN</name>
<evidence type="ECO:0000313" key="3">
    <source>
        <dbReference type="Proteomes" id="UP000037136"/>
    </source>
</evidence>
<keyword evidence="3" id="KW-1185">Reference proteome</keyword>
<accession>A0A2A9P793</accession>
<feature type="compositionally biased region" description="Basic and acidic residues" evidence="1">
    <location>
        <begin position="10"/>
        <end position="33"/>
    </location>
</feature>
<dbReference type="AlphaFoldDB" id="A0A2A9P793"/>
<feature type="region of interest" description="Disordered" evidence="1">
    <location>
        <begin position="1"/>
        <end position="54"/>
    </location>
</feature>
<protein>
    <submittedName>
        <fullName evidence="2">Uncharacterized protein</fullName>
    </submittedName>
</protein>
<sequence>MGGWQGASRLGDHPPPRPSWLERDEVLDSDMRGPHLAGPSGVSMDGPCSSEGQLGLHDRAFQHQMERLVSHLEGIDPYVGEFGPQHGVPCPRGGHQLGDFRPEAAEFVPRKTDLDAQNENAEGRIPHMRQFGPQMGPPMRNDGPPLEAHGPWTGGFDLDMEQPGPDPFTEGRRFHTTGFDLDKGGGGMYMEPRLRHREAVVAAPEDFTMLQGGVAW</sequence>
<proteinExistence type="predicted"/>
<dbReference type="EMBL" id="LAZP02000520">
    <property type="protein sequence ID" value="PFH56730.1"/>
    <property type="molecule type" value="Genomic_DNA"/>
</dbReference>
<reference evidence="2 3" key="1">
    <citation type="journal article" date="2015" name="BMC Genomics">
        <title>Gene expression during zombie ant biting behavior reflects the complexity underlying fungal parasitic behavioral manipulation.</title>
        <authorList>
            <person name="de Bekker C."/>
            <person name="Ohm R.A."/>
            <person name="Loreto R.G."/>
            <person name="Sebastian A."/>
            <person name="Albert I."/>
            <person name="Merrow M."/>
            <person name="Brachmann A."/>
            <person name="Hughes D.P."/>
        </authorList>
    </citation>
    <scope>NUCLEOTIDE SEQUENCE [LARGE SCALE GENOMIC DNA]</scope>
    <source>
        <strain evidence="2 3">SC16a</strain>
    </source>
</reference>
<comment type="caution">
    <text evidence="2">The sequence shown here is derived from an EMBL/GenBank/DDBJ whole genome shotgun (WGS) entry which is preliminary data.</text>
</comment>
<evidence type="ECO:0000256" key="1">
    <source>
        <dbReference type="SAM" id="MobiDB-lite"/>
    </source>
</evidence>
<organism evidence="2 3">
    <name type="scientific">Ophiocordyceps unilateralis</name>
    <name type="common">Zombie-ant fungus</name>
    <name type="synonym">Torrubia unilateralis</name>
    <dbReference type="NCBI Taxonomy" id="268505"/>
    <lineage>
        <taxon>Eukaryota</taxon>
        <taxon>Fungi</taxon>
        <taxon>Dikarya</taxon>
        <taxon>Ascomycota</taxon>
        <taxon>Pezizomycotina</taxon>
        <taxon>Sordariomycetes</taxon>
        <taxon>Hypocreomycetidae</taxon>
        <taxon>Hypocreales</taxon>
        <taxon>Ophiocordycipitaceae</taxon>
        <taxon>Ophiocordyceps</taxon>
    </lineage>
</organism>
<reference evidence="2 3" key="2">
    <citation type="journal article" date="2017" name="Sci. Rep.">
        <title>Ant-infecting Ophiocordyceps genomes reveal a high diversity of potential behavioral manipulation genes and a possible major role for enterotoxins.</title>
        <authorList>
            <person name="de Bekker C."/>
            <person name="Ohm R.A."/>
            <person name="Evans H.C."/>
            <person name="Brachmann A."/>
            <person name="Hughes D.P."/>
        </authorList>
    </citation>
    <scope>NUCLEOTIDE SEQUENCE [LARGE SCALE GENOMIC DNA]</scope>
    <source>
        <strain evidence="2 3">SC16a</strain>
    </source>
</reference>
<evidence type="ECO:0000313" key="2">
    <source>
        <dbReference type="EMBL" id="PFH56730.1"/>
    </source>
</evidence>
<dbReference type="Proteomes" id="UP000037136">
    <property type="component" value="Unassembled WGS sequence"/>
</dbReference>